<protein>
    <submittedName>
        <fullName evidence="2">Uncharacterized protein</fullName>
    </submittedName>
</protein>
<name>A0A8J4EIV9_9ACTN</name>
<dbReference type="AlphaFoldDB" id="A0A8J4EIV9"/>
<proteinExistence type="predicted"/>
<accession>A0A8J4EIV9</accession>
<keyword evidence="1" id="KW-0732">Signal</keyword>
<keyword evidence="3" id="KW-1185">Reference proteome</keyword>
<evidence type="ECO:0000313" key="2">
    <source>
        <dbReference type="EMBL" id="GIL25375.1"/>
    </source>
</evidence>
<sequence length="105" mass="10824">MLRRSSAIKMSARAAAAAVGLIAFRAPRSYPSAFYPSPTMSASTVLAGAGKTRFLVAVGRQGQGLTRSRWRLMPAGVSPRSRPRRVAAVAVAAVTVAGLAGGSRP</sequence>
<evidence type="ECO:0000313" key="3">
    <source>
        <dbReference type="Proteomes" id="UP000614996"/>
    </source>
</evidence>
<feature type="signal peptide" evidence="1">
    <location>
        <begin position="1"/>
        <end position="25"/>
    </location>
</feature>
<organism evidence="2 3">
    <name type="scientific">Actinocatenispora comari</name>
    <dbReference type="NCBI Taxonomy" id="2807577"/>
    <lineage>
        <taxon>Bacteria</taxon>
        <taxon>Bacillati</taxon>
        <taxon>Actinomycetota</taxon>
        <taxon>Actinomycetes</taxon>
        <taxon>Micromonosporales</taxon>
        <taxon>Micromonosporaceae</taxon>
        <taxon>Actinocatenispora</taxon>
    </lineage>
</organism>
<evidence type="ECO:0000256" key="1">
    <source>
        <dbReference type="SAM" id="SignalP"/>
    </source>
</evidence>
<feature type="chain" id="PRO_5039126631" evidence="1">
    <location>
        <begin position="26"/>
        <end position="105"/>
    </location>
</feature>
<gene>
    <name evidence="2" type="ORF">NUM_06300</name>
</gene>
<reference evidence="3" key="1">
    <citation type="journal article" date="2021" name="Int. J. Syst. Evol. Microbiol.">
        <title>Actinocatenispora comari sp. nov., an endophytic actinomycete isolated from aerial parts of Comarum salesowianum.</title>
        <authorList>
            <person name="Oyunbileg N."/>
            <person name="Iizaka Y."/>
            <person name="Hamada M."/>
            <person name="Davaapurev B.O."/>
            <person name="Fukumoto A."/>
            <person name="Tsetseg B."/>
            <person name="Kato F."/>
            <person name="Tamura T."/>
            <person name="Batkhuu J."/>
            <person name="Anzai Y."/>
        </authorList>
    </citation>
    <scope>NUCLEOTIDE SEQUENCE [LARGE SCALE GENOMIC DNA]</scope>
    <source>
        <strain evidence="3">NUM-2625</strain>
    </source>
</reference>
<comment type="caution">
    <text evidence="2">The sequence shown here is derived from an EMBL/GenBank/DDBJ whole genome shotgun (WGS) entry which is preliminary data.</text>
</comment>
<dbReference type="EMBL" id="BOPO01000006">
    <property type="protein sequence ID" value="GIL25375.1"/>
    <property type="molecule type" value="Genomic_DNA"/>
</dbReference>
<dbReference type="Proteomes" id="UP000614996">
    <property type="component" value="Unassembled WGS sequence"/>
</dbReference>